<evidence type="ECO:0000313" key="7">
    <source>
        <dbReference type="Proteomes" id="UP000675881"/>
    </source>
</evidence>
<evidence type="ECO:0000256" key="4">
    <source>
        <dbReference type="ARBA" id="ARBA00023242"/>
    </source>
</evidence>
<keyword evidence="2" id="KW-0805">Transcription regulation</keyword>
<name>A0A7R8CZ56_LEPSM</name>
<organism evidence="6 7">
    <name type="scientific">Lepeophtheirus salmonis</name>
    <name type="common">Salmon louse</name>
    <name type="synonym">Caligus salmonis</name>
    <dbReference type="NCBI Taxonomy" id="72036"/>
    <lineage>
        <taxon>Eukaryota</taxon>
        <taxon>Metazoa</taxon>
        <taxon>Ecdysozoa</taxon>
        <taxon>Arthropoda</taxon>
        <taxon>Crustacea</taxon>
        <taxon>Multicrustacea</taxon>
        <taxon>Hexanauplia</taxon>
        <taxon>Copepoda</taxon>
        <taxon>Siphonostomatoida</taxon>
        <taxon>Caligidae</taxon>
        <taxon>Lepeophtheirus</taxon>
    </lineage>
</organism>
<dbReference type="AlphaFoldDB" id="A0A7R8CZ56"/>
<dbReference type="PANTHER" id="PTHR46721">
    <property type="entry name" value="FORKHEAD BOX PROTEIN N1"/>
    <property type="match status" value="1"/>
</dbReference>
<protein>
    <submittedName>
        <fullName evidence="6">FOXN</fullName>
    </submittedName>
</protein>
<dbReference type="PANTHER" id="PTHR46721:SF3">
    <property type="entry name" value="FORKHEAD BOX N1"/>
    <property type="match status" value="1"/>
</dbReference>
<dbReference type="GO" id="GO:0000981">
    <property type="term" value="F:DNA-binding transcription factor activity, RNA polymerase II-specific"/>
    <property type="evidence" value="ECO:0007669"/>
    <property type="project" value="TreeGrafter"/>
</dbReference>
<reference evidence="6" key="1">
    <citation type="submission" date="2021-02" db="EMBL/GenBank/DDBJ databases">
        <authorList>
            <person name="Bekaert M."/>
        </authorList>
    </citation>
    <scope>NUCLEOTIDE SEQUENCE</scope>
    <source>
        <strain evidence="6">IoA-00</strain>
    </source>
</reference>
<keyword evidence="4" id="KW-0539">Nucleus</keyword>
<evidence type="ECO:0000256" key="2">
    <source>
        <dbReference type="ARBA" id="ARBA00023015"/>
    </source>
</evidence>
<dbReference type="InterPro" id="IPR013320">
    <property type="entry name" value="ConA-like_dom_sf"/>
</dbReference>
<dbReference type="SUPFAM" id="SSF49899">
    <property type="entry name" value="Concanavalin A-like lectins/glucanases"/>
    <property type="match status" value="1"/>
</dbReference>
<keyword evidence="7" id="KW-1185">Reference proteome</keyword>
<feature type="region of interest" description="Disordered" evidence="5">
    <location>
        <begin position="509"/>
        <end position="549"/>
    </location>
</feature>
<dbReference type="InterPro" id="IPR049624">
    <property type="entry name" value="FOXN1_4"/>
</dbReference>
<feature type="compositionally biased region" description="Polar residues" evidence="5">
    <location>
        <begin position="510"/>
        <end position="521"/>
    </location>
</feature>
<evidence type="ECO:0000256" key="1">
    <source>
        <dbReference type="ARBA" id="ARBA00022473"/>
    </source>
</evidence>
<keyword evidence="1" id="KW-0217">Developmental protein</keyword>
<dbReference type="OrthoDB" id="5951542at2759"/>
<dbReference type="EMBL" id="HG994585">
    <property type="protein sequence ID" value="CAF2973511.1"/>
    <property type="molecule type" value="Genomic_DNA"/>
</dbReference>
<dbReference type="GO" id="GO:0000976">
    <property type="term" value="F:transcription cis-regulatory region binding"/>
    <property type="evidence" value="ECO:0007669"/>
    <property type="project" value="TreeGrafter"/>
</dbReference>
<feature type="region of interest" description="Disordered" evidence="5">
    <location>
        <begin position="561"/>
        <end position="599"/>
    </location>
</feature>
<feature type="region of interest" description="Disordered" evidence="5">
    <location>
        <begin position="243"/>
        <end position="262"/>
    </location>
</feature>
<dbReference type="Proteomes" id="UP000675881">
    <property type="component" value="Chromosome 6"/>
</dbReference>
<accession>A0A7R8CZ56</accession>
<evidence type="ECO:0000313" key="6">
    <source>
        <dbReference type="EMBL" id="CAF2973511.1"/>
    </source>
</evidence>
<gene>
    <name evidence="6" type="ORF">LSAA_11838</name>
</gene>
<evidence type="ECO:0000256" key="3">
    <source>
        <dbReference type="ARBA" id="ARBA00023163"/>
    </source>
</evidence>
<evidence type="ECO:0000256" key="5">
    <source>
        <dbReference type="SAM" id="MobiDB-lite"/>
    </source>
</evidence>
<keyword evidence="3" id="KW-0804">Transcription</keyword>
<proteinExistence type="predicted"/>
<sequence>MIGEDDQSWGLSHKGYLWHNGNKRLYTKPFEENVPTTIGVYFDGIEGGVFLPARRKKKRDKGRKREIDRGKERKRKELLFLVGLRGFLRVGIPRRVYLIDPLIFQSSLNSCVRFSPPPGSFFLVIKTTIVYLYGYSSTINKQQELSIFVNVDINLYLQPEGQVHGVCDPQWNGLSLQEMIDSDIKAEFDDVMRDDPLDLQDMDLELLNDLGNFDSPFGRYEIGSELSTGSELTLSSTHHWVESGGGSLSSTSSTASDQLSPDFGSLEATRSALNNSYFEDLNGANNVMVNPSSVMPVHTSQPSRIISEAKHVKTVISSQVANPHRHGSVIKIQTTNHSNAIPAVASSVTYPSIIMPIYTTTVASQTPGSCNTIHVGPRLGKTVKVIPPISSPMQVNSPQHIQQRTQIHQQIHNINNKHSAIKMEACPSQRFINSCVNISPTSKLHLLEKPSANGTNQRKGCLWAINPAKVTKMDDEVQKWSRKDPMAIKKGMLLPHTLESLERGEMVKDYSSNGTASSCGSIESEDEEDPRTPASVSSQGSHGYDSAGSDFVDIETFTSVPDSSLPELNLQVSSGNGGGIYEELGDDRLHSFRNGHYSR</sequence>